<evidence type="ECO:0000256" key="7">
    <source>
        <dbReference type="ARBA" id="ARBA00022840"/>
    </source>
</evidence>
<dbReference type="GO" id="GO:0005737">
    <property type="term" value="C:cytoplasm"/>
    <property type="evidence" value="ECO:0007669"/>
    <property type="project" value="UniProtKB-SubCell"/>
</dbReference>
<sequence>MLSRADLTGLIATAELSGPGFINVRLDDAALAGLLAEVAADDRLGVGVTSAPEIVIVDYSAPNVAKEMHVGHLRSTVIGDAIARLLEWLGHDVRRANHVGDWGTPFGMLIEHLLDLGETEAAHELSIGDLNGFYQGAWVKFSSDPAFADRSRQRVVALQSGDETTLRLWRMLVDESEKYFLAVYALLGTTLTSRDFCGESFYNDLLAPVVDELGALGLLTESDGAQCAFPAGFTGRSGEPQPIIVRKRDGGFGYGATDLAAIRHRTQTMGATRLLYVVGSPQHQHFEMVYQTAREAGWLVAPARATHVGFGLVVGPDGKKLASRSGEAIKLVELLEEAVTRAAALIVDSDLDAATQADVARAVGIGAIKYADLSSDRIKDYVFHWDRMLSFTGDTGAYLQYAHARVQSIFRRGEVAPDRGAPLLLVEPAERALALELLAFPSVVETVAETLQFHRLTGYLQGLAGAYTSFFETCPVLKSSPEIRASRLLLCDVTARTIAKGLALLGIESPSRM</sequence>
<name>A0A841BPL7_9ACTN</name>
<evidence type="ECO:0000313" key="14">
    <source>
        <dbReference type="EMBL" id="MBB5868893.1"/>
    </source>
</evidence>
<evidence type="ECO:0000256" key="6">
    <source>
        <dbReference type="ARBA" id="ARBA00022741"/>
    </source>
</evidence>
<dbReference type="PANTHER" id="PTHR11956:SF5">
    <property type="entry name" value="ARGININE--TRNA LIGASE, CYTOPLASMIC"/>
    <property type="match status" value="1"/>
</dbReference>
<protein>
    <recommendedName>
        <fullName evidence="11">Arginine--tRNA ligase</fullName>
        <ecNumber evidence="11">6.1.1.19</ecNumber>
    </recommendedName>
</protein>
<evidence type="ECO:0000256" key="5">
    <source>
        <dbReference type="ARBA" id="ARBA00022598"/>
    </source>
</evidence>
<gene>
    <name evidence="14" type="ORF">F4553_002272</name>
</gene>
<dbReference type="InterPro" id="IPR001278">
    <property type="entry name" value="Arg-tRNA-ligase"/>
</dbReference>
<organism evidence="14 15">
    <name type="scientific">Allocatelliglobosispora scoriae</name>
    <dbReference type="NCBI Taxonomy" id="643052"/>
    <lineage>
        <taxon>Bacteria</taxon>
        <taxon>Bacillati</taxon>
        <taxon>Actinomycetota</taxon>
        <taxon>Actinomycetes</taxon>
        <taxon>Micromonosporales</taxon>
        <taxon>Micromonosporaceae</taxon>
        <taxon>Allocatelliglobosispora</taxon>
    </lineage>
</organism>
<dbReference type="InterPro" id="IPR008909">
    <property type="entry name" value="DALR_anticod-bd"/>
</dbReference>
<dbReference type="Gene3D" id="3.40.50.620">
    <property type="entry name" value="HUPs"/>
    <property type="match status" value="1"/>
</dbReference>
<evidence type="ECO:0000256" key="4">
    <source>
        <dbReference type="ARBA" id="ARBA00022490"/>
    </source>
</evidence>
<dbReference type="GO" id="GO:0005524">
    <property type="term" value="F:ATP binding"/>
    <property type="evidence" value="ECO:0007669"/>
    <property type="project" value="UniProtKB-KW"/>
</dbReference>
<keyword evidence="6 12" id="KW-0547">Nucleotide-binding</keyword>
<comment type="subcellular location">
    <subcellularLocation>
        <location evidence="1">Cytoplasm</location>
    </subcellularLocation>
</comment>
<dbReference type="AlphaFoldDB" id="A0A841BPL7"/>
<evidence type="ECO:0000256" key="10">
    <source>
        <dbReference type="ARBA" id="ARBA00049339"/>
    </source>
</evidence>
<comment type="similarity">
    <text evidence="2 12">Belongs to the class-I aminoacyl-tRNA synthetase family.</text>
</comment>
<keyword evidence="9 12" id="KW-0030">Aminoacyl-tRNA synthetase</keyword>
<evidence type="ECO:0000256" key="12">
    <source>
        <dbReference type="RuleBase" id="RU363038"/>
    </source>
</evidence>
<dbReference type="EC" id="6.1.1.19" evidence="11"/>
<dbReference type="NCBIfam" id="TIGR00456">
    <property type="entry name" value="argS"/>
    <property type="match status" value="1"/>
</dbReference>
<evidence type="ECO:0000256" key="1">
    <source>
        <dbReference type="ARBA" id="ARBA00004496"/>
    </source>
</evidence>
<dbReference type="SMART" id="SM00836">
    <property type="entry name" value="DALR_1"/>
    <property type="match status" value="1"/>
</dbReference>
<keyword evidence="4" id="KW-0963">Cytoplasm</keyword>
<evidence type="ECO:0000256" key="2">
    <source>
        <dbReference type="ARBA" id="ARBA00005594"/>
    </source>
</evidence>
<evidence type="ECO:0000259" key="13">
    <source>
        <dbReference type="SMART" id="SM00836"/>
    </source>
</evidence>
<comment type="subunit">
    <text evidence="3">Monomer.</text>
</comment>
<keyword evidence="7 12" id="KW-0067">ATP-binding</keyword>
<evidence type="ECO:0000313" key="15">
    <source>
        <dbReference type="Proteomes" id="UP000587527"/>
    </source>
</evidence>
<reference evidence="14 15" key="1">
    <citation type="submission" date="2020-08" db="EMBL/GenBank/DDBJ databases">
        <title>Sequencing the genomes of 1000 actinobacteria strains.</title>
        <authorList>
            <person name="Klenk H.-P."/>
        </authorList>
    </citation>
    <scope>NUCLEOTIDE SEQUENCE [LARGE SCALE GENOMIC DNA]</scope>
    <source>
        <strain evidence="14 15">DSM 45362</strain>
    </source>
</reference>
<dbReference type="GO" id="GO:0006420">
    <property type="term" value="P:arginyl-tRNA aminoacylation"/>
    <property type="evidence" value="ECO:0007669"/>
    <property type="project" value="UniProtKB-UniRule"/>
</dbReference>
<evidence type="ECO:0000256" key="9">
    <source>
        <dbReference type="ARBA" id="ARBA00023146"/>
    </source>
</evidence>
<dbReference type="FunFam" id="3.40.50.620:FF:000116">
    <property type="entry name" value="Arginine--tRNA ligase"/>
    <property type="match status" value="1"/>
</dbReference>
<comment type="catalytic activity">
    <reaction evidence="10">
        <text>tRNA(Arg) + L-arginine + ATP = L-arginyl-tRNA(Arg) + AMP + diphosphate</text>
        <dbReference type="Rhea" id="RHEA:20301"/>
        <dbReference type="Rhea" id="RHEA-COMP:9658"/>
        <dbReference type="Rhea" id="RHEA-COMP:9673"/>
        <dbReference type="ChEBI" id="CHEBI:30616"/>
        <dbReference type="ChEBI" id="CHEBI:32682"/>
        <dbReference type="ChEBI" id="CHEBI:33019"/>
        <dbReference type="ChEBI" id="CHEBI:78442"/>
        <dbReference type="ChEBI" id="CHEBI:78513"/>
        <dbReference type="ChEBI" id="CHEBI:456215"/>
        <dbReference type="EC" id="6.1.1.19"/>
    </reaction>
</comment>
<dbReference type="CDD" id="cd07956">
    <property type="entry name" value="Anticodon_Ia_Arg"/>
    <property type="match status" value="1"/>
</dbReference>
<keyword evidence="5 12" id="KW-0436">Ligase</keyword>
<dbReference type="CDD" id="cd00671">
    <property type="entry name" value="ArgRS_core"/>
    <property type="match status" value="1"/>
</dbReference>
<evidence type="ECO:0000256" key="11">
    <source>
        <dbReference type="NCBIfam" id="TIGR00456"/>
    </source>
</evidence>
<dbReference type="InterPro" id="IPR001412">
    <property type="entry name" value="aa-tRNA-synth_I_CS"/>
</dbReference>
<dbReference type="PROSITE" id="PS00178">
    <property type="entry name" value="AA_TRNA_LIGASE_I"/>
    <property type="match status" value="1"/>
</dbReference>
<evidence type="ECO:0000256" key="3">
    <source>
        <dbReference type="ARBA" id="ARBA00011245"/>
    </source>
</evidence>
<dbReference type="InterPro" id="IPR014729">
    <property type="entry name" value="Rossmann-like_a/b/a_fold"/>
</dbReference>
<dbReference type="SUPFAM" id="SSF52374">
    <property type="entry name" value="Nucleotidylyl transferase"/>
    <property type="match status" value="1"/>
</dbReference>
<proteinExistence type="inferred from homology"/>
<dbReference type="GO" id="GO:0004814">
    <property type="term" value="F:arginine-tRNA ligase activity"/>
    <property type="evidence" value="ECO:0007669"/>
    <property type="project" value="UniProtKB-UniRule"/>
</dbReference>
<keyword evidence="15" id="KW-1185">Reference proteome</keyword>
<keyword evidence="8 12" id="KW-0648">Protein biosynthesis</keyword>
<evidence type="ECO:0000256" key="8">
    <source>
        <dbReference type="ARBA" id="ARBA00022917"/>
    </source>
</evidence>
<comment type="caution">
    <text evidence="14">The sequence shown here is derived from an EMBL/GenBank/DDBJ whole genome shotgun (WGS) entry which is preliminary data.</text>
</comment>
<dbReference type="PANTHER" id="PTHR11956">
    <property type="entry name" value="ARGINYL-TRNA SYNTHETASE"/>
    <property type="match status" value="1"/>
</dbReference>
<dbReference type="EMBL" id="JACHMN010000002">
    <property type="protein sequence ID" value="MBB5868893.1"/>
    <property type="molecule type" value="Genomic_DNA"/>
</dbReference>
<dbReference type="Gene3D" id="1.10.730.10">
    <property type="entry name" value="Isoleucyl-tRNA Synthetase, Domain 1"/>
    <property type="match status" value="1"/>
</dbReference>
<dbReference type="Pfam" id="PF00750">
    <property type="entry name" value="tRNA-synt_1d"/>
    <property type="match status" value="1"/>
</dbReference>
<dbReference type="SUPFAM" id="SSF47323">
    <property type="entry name" value="Anticodon-binding domain of a subclass of class I aminoacyl-tRNA synthetases"/>
    <property type="match status" value="1"/>
</dbReference>
<dbReference type="FunFam" id="1.10.730.10:FF:000006">
    <property type="entry name" value="Arginyl-tRNA synthetase 2, mitochondrial"/>
    <property type="match status" value="1"/>
</dbReference>
<dbReference type="PRINTS" id="PR01038">
    <property type="entry name" value="TRNASYNTHARG"/>
</dbReference>
<feature type="domain" description="DALR anticodon binding" evidence="13">
    <location>
        <begin position="399"/>
        <end position="513"/>
    </location>
</feature>
<accession>A0A841BPL7</accession>
<dbReference type="Pfam" id="PF05746">
    <property type="entry name" value="DALR_1"/>
    <property type="match status" value="1"/>
</dbReference>
<dbReference type="InterPro" id="IPR035684">
    <property type="entry name" value="ArgRS_core"/>
</dbReference>
<dbReference type="Proteomes" id="UP000587527">
    <property type="component" value="Unassembled WGS sequence"/>
</dbReference>
<dbReference type="InterPro" id="IPR009080">
    <property type="entry name" value="tRNAsynth_Ia_anticodon-bd"/>
</dbReference>